<proteinExistence type="predicted"/>
<dbReference type="OrthoDB" id="10587834at2759"/>
<dbReference type="Proteomes" id="UP000789572">
    <property type="component" value="Unassembled WGS sequence"/>
</dbReference>
<evidence type="ECO:0000313" key="3">
    <source>
        <dbReference type="Proteomes" id="UP000789572"/>
    </source>
</evidence>
<gene>
    <name evidence="2" type="ORF">POCULU_LOCUS11168</name>
</gene>
<feature type="non-terminal residue" evidence="2">
    <location>
        <position position="1"/>
    </location>
</feature>
<sequence length="109" mass="12217">QPIPGTAHPAPQTQGRELPRPSQMEPGKLYSDPKLRFNDQEWITGYATLERLNATAKDKPFLQNITDVISKGVLENISGFFSGRTAAVPQKNTENNSVIRPKNIEQHYD</sequence>
<accession>A0A9N9HGX6</accession>
<feature type="region of interest" description="Disordered" evidence="1">
    <location>
        <begin position="1"/>
        <end position="32"/>
    </location>
</feature>
<evidence type="ECO:0000313" key="2">
    <source>
        <dbReference type="EMBL" id="CAG8674709.1"/>
    </source>
</evidence>
<organism evidence="2 3">
    <name type="scientific">Paraglomus occultum</name>
    <dbReference type="NCBI Taxonomy" id="144539"/>
    <lineage>
        <taxon>Eukaryota</taxon>
        <taxon>Fungi</taxon>
        <taxon>Fungi incertae sedis</taxon>
        <taxon>Mucoromycota</taxon>
        <taxon>Glomeromycotina</taxon>
        <taxon>Glomeromycetes</taxon>
        <taxon>Paraglomerales</taxon>
        <taxon>Paraglomeraceae</taxon>
        <taxon>Paraglomus</taxon>
    </lineage>
</organism>
<evidence type="ECO:0000256" key="1">
    <source>
        <dbReference type="SAM" id="MobiDB-lite"/>
    </source>
</evidence>
<dbReference type="AlphaFoldDB" id="A0A9N9HGX6"/>
<reference evidence="2" key="1">
    <citation type="submission" date="2021-06" db="EMBL/GenBank/DDBJ databases">
        <authorList>
            <person name="Kallberg Y."/>
            <person name="Tangrot J."/>
            <person name="Rosling A."/>
        </authorList>
    </citation>
    <scope>NUCLEOTIDE SEQUENCE</scope>
    <source>
        <strain evidence="2">IA702</strain>
    </source>
</reference>
<comment type="caution">
    <text evidence="2">The sequence shown here is derived from an EMBL/GenBank/DDBJ whole genome shotgun (WGS) entry which is preliminary data.</text>
</comment>
<feature type="non-terminal residue" evidence="2">
    <location>
        <position position="109"/>
    </location>
</feature>
<keyword evidence="3" id="KW-1185">Reference proteome</keyword>
<dbReference type="EMBL" id="CAJVPJ010007289">
    <property type="protein sequence ID" value="CAG8674709.1"/>
    <property type="molecule type" value="Genomic_DNA"/>
</dbReference>
<name>A0A9N9HGX6_9GLOM</name>
<protein>
    <submittedName>
        <fullName evidence="2">3712_t:CDS:1</fullName>
    </submittedName>
</protein>